<accession>A0A5J4QVQ5</accession>
<dbReference type="EMBL" id="SNRY01002485">
    <property type="protein sequence ID" value="KAA6324881.1"/>
    <property type="molecule type" value="Genomic_DNA"/>
</dbReference>
<feature type="transmembrane region" description="Helical" evidence="1">
    <location>
        <begin position="48"/>
        <end position="73"/>
    </location>
</feature>
<reference evidence="2" key="1">
    <citation type="submission" date="2019-03" db="EMBL/GenBank/DDBJ databases">
        <title>Single cell metagenomics reveals metabolic interactions within the superorganism composed of flagellate Streblomastix strix and complex community of Bacteroidetes bacteria on its surface.</title>
        <authorList>
            <person name="Treitli S.C."/>
            <person name="Kolisko M."/>
            <person name="Husnik F."/>
            <person name="Keeling P."/>
            <person name="Hampl V."/>
        </authorList>
    </citation>
    <scope>NUCLEOTIDE SEQUENCE</scope>
    <source>
        <strain evidence="2">STM</strain>
    </source>
</reference>
<evidence type="ECO:0000313" key="2">
    <source>
        <dbReference type="EMBL" id="KAA6324881.1"/>
    </source>
</evidence>
<name>A0A5J4QVQ5_9ZZZZ</name>
<gene>
    <name evidence="2" type="ORF">EZS27_025844</name>
</gene>
<keyword evidence="1" id="KW-0812">Transmembrane</keyword>
<evidence type="ECO:0000256" key="1">
    <source>
        <dbReference type="SAM" id="Phobius"/>
    </source>
</evidence>
<organism evidence="2">
    <name type="scientific">termite gut metagenome</name>
    <dbReference type="NCBI Taxonomy" id="433724"/>
    <lineage>
        <taxon>unclassified sequences</taxon>
        <taxon>metagenomes</taxon>
        <taxon>organismal metagenomes</taxon>
    </lineage>
</organism>
<keyword evidence="1" id="KW-0472">Membrane</keyword>
<feature type="transmembrane region" description="Helical" evidence="1">
    <location>
        <begin position="96"/>
        <end position="114"/>
    </location>
</feature>
<proteinExistence type="predicted"/>
<protein>
    <submittedName>
        <fullName evidence="2">Uncharacterized protein</fullName>
    </submittedName>
</protein>
<sequence>MDTEQSINRTFKQVLKKRMRDELPSNFTYRMMQQIQLEAKKQHRHKRVISLCSLLIACLSLIGLAVYVFVFYMDFNLSNYISYFKISLPPSQLMDFYSYIGFLTLGLLGIDYWFRQKQKKSAENK</sequence>
<keyword evidence="1" id="KW-1133">Transmembrane helix</keyword>
<dbReference type="AlphaFoldDB" id="A0A5J4QVQ5"/>
<comment type="caution">
    <text evidence="2">The sequence shown here is derived from an EMBL/GenBank/DDBJ whole genome shotgun (WGS) entry which is preliminary data.</text>
</comment>